<evidence type="ECO:0000313" key="2">
    <source>
        <dbReference type="Proteomes" id="UP000008854"/>
    </source>
</evidence>
<evidence type="ECO:0000313" key="3">
    <source>
        <dbReference type="WBParaSite" id="Smp_000500.1"/>
    </source>
</evidence>
<name>A0A3Q0KBC1_SCHMA</name>
<organism evidence="2 3">
    <name type="scientific">Schistosoma mansoni</name>
    <name type="common">Blood fluke</name>
    <dbReference type="NCBI Taxonomy" id="6183"/>
    <lineage>
        <taxon>Eukaryota</taxon>
        <taxon>Metazoa</taxon>
        <taxon>Spiralia</taxon>
        <taxon>Lophotrochozoa</taxon>
        <taxon>Platyhelminthes</taxon>
        <taxon>Trematoda</taxon>
        <taxon>Digenea</taxon>
        <taxon>Strigeidida</taxon>
        <taxon>Schistosomatoidea</taxon>
        <taxon>Schistosomatidae</taxon>
        <taxon>Schistosoma</taxon>
    </lineage>
</organism>
<dbReference type="AlphaFoldDB" id="A0A3Q0KBC1"/>
<proteinExistence type="predicted"/>
<protein>
    <submittedName>
        <fullName evidence="3">GH97_N domain-containing protein</fullName>
    </submittedName>
</protein>
<dbReference type="InParanoid" id="A0A3Q0KBC1"/>
<keyword evidence="2" id="KW-1185">Reference proteome</keyword>
<reference evidence="2" key="1">
    <citation type="journal article" date="2012" name="PLoS Negl. Trop. Dis.">
        <title>A systematically improved high quality genome and transcriptome of the human blood fluke Schistosoma mansoni.</title>
        <authorList>
            <person name="Protasio A.V."/>
            <person name="Tsai I.J."/>
            <person name="Babbage A."/>
            <person name="Nichol S."/>
            <person name="Hunt M."/>
            <person name="Aslett M.A."/>
            <person name="De Silva N."/>
            <person name="Velarde G.S."/>
            <person name="Anderson T.J."/>
            <person name="Clark R.C."/>
            <person name="Davidson C."/>
            <person name="Dillon G.P."/>
            <person name="Holroyd N.E."/>
            <person name="LoVerde P.T."/>
            <person name="Lloyd C."/>
            <person name="McQuillan J."/>
            <person name="Oliveira G."/>
            <person name="Otto T.D."/>
            <person name="Parker-Manuel S.J."/>
            <person name="Quail M.A."/>
            <person name="Wilson R.A."/>
            <person name="Zerlotini A."/>
            <person name="Dunne D.W."/>
            <person name="Berriman M."/>
        </authorList>
    </citation>
    <scope>NUCLEOTIDE SEQUENCE [LARGE SCALE GENOMIC DNA]</scope>
    <source>
        <strain evidence="2">Puerto Rican</strain>
    </source>
</reference>
<dbReference type="WBParaSite" id="Smp_000500.1">
    <property type="protein sequence ID" value="Smp_000500.1"/>
    <property type="gene ID" value="Smp_000500"/>
</dbReference>
<dbReference type="Proteomes" id="UP000008854">
    <property type="component" value="Unassembled WGS sequence"/>
</dbReference>
<accession>A0A3Q0KBC1</accession>
<sequence>MNYLLVTGFFTICLLLPNTFAKRKSETLNVPFHINEKGDMVIEVGGVKFSLNSKQVLKFNDGESKTEIDFGAPTPEELENKHGTRRITEYFNESEEQE</sequence>
<evidence type="ECO:0000256" key="1">
    <source>
        <dbReference type="SAM" id="SignalP"/>
    </source>
</evidence>
<keyword evidence="1" id="KW-0732">Signal</keyword>
<feature type="signal peptide" evidence="1">
    <location>
        <begin position="1"/>
        <end position="21"/>
    </location>
</feature>
<reference evidence="3" key="2">
    <citation type="submission" date="2018-12" db="UniProtKB">
        <authorList>
            <consortium name="WormBaseParasite"/>
        </authorList>
    </citation>
    <scope>IDENTIFICATION</scope>
    <source>
        <strain evidence="3">Puerto Rican</strain>
    </source>
</reference>
<feature type="chain" id="PRO_5018263172" evidence="1">
    <location>
        <begin position="22"/>
        <end position="98"/>
    </location>
</feature>